<evidence type="ECO:0000256" key="2">
    <source>
        <dbReference type="ARBA" id="ARBA00022692"/>
    </source>
</evidence>
<evidence type="ECO:0000313" key="8">
    <source>
        <dbReference type="Proteomes" id="UP001374579"/>
    </source>
</evidence>
<feature type="transmembrane region" description="Helical" evidence="6">
    <location>
        <begin position="6"/>
        <end position="24"/>
    </location>
</feature>
<dbReference type="PANTHER" id="PTHR11040">
    <property type="entry name" value="ZINC/IRON TRANSPORTER"/>
    <property type="match status" value="1"/>
</dbReference>
<evidence type="ECO:0000256" key="5">
    <source>
        <dbReference type="SAM" id="MobiDB-lite"/>
    </source>
</evidence>
<organism evidence="7 8">
    <name type="scientific">Littorina saxatilis</name>
    <dbReference type="NCBI Taxonomy" id="31220"/>
    <lineage>
        <taxon>Eukaryota</taxon>
        <taxon>Metazoa</taxon>
        <taxon>Spiralia</taxon>
        <taxon>Lophotrochozoa</taxon>
        <taxon>Mollusca</taxon>
        <taxon>Gastropoda</taxon>
        <taxon>Caenogastropoda</taxon>
        <taxon>Littorinimorpha</taxon>
        <taxon>Littorinoidea</taxon>
        <taxon>Littorinidae</taxon>
        <taxon>Littorina</taxon>
    </lineage>
</organism>
<gene>
    <name evidence="7" type="ORF">V1264_017646</name>
</gene>
<evidence type="ECO:0000313" key="7">
    <source>
        <dbReference type="EMBL" id="KAK7106381.1"/>
    </source>
</evidence>
<feature type="transmembrane region" description="Helical" evidence="6">
    <location>
        <begin position="408"/>
        <end position="427"/>
    </location>
</feature>
<protein>
    <submittedName>
        <fullName evidence="7">Uncharacterized protein</fullName>
    </submittedName>
</protein>
<feature type="transmembrane region" description="Helical" evidence="6">
    <location>
        <begin position="368"/>
        <end position="387"/>
    </location>
</feature>
<feature type="transmembrane region" description="Helical" evidence="6">
    <location>
        <begin position="44"/>
        <end position="66"/>
    </location>
</feature>
<dbReference type="PANTHER" id="PTHR11040:SF140">
    <property type="entry name" value="ZRT (ZRT), IRT- (IRT-) LIKE PROTEIN TRANSPORTER"/>
    <property type="match status" value="1"/>
</dbReference>
<feature type="transmembrane region" description="Helical" evidence="6">
    <location>
        <begin position="86"/>
        <end position="103"/>
    </location>
</feature>
<name>A0AAN9GFM1_9CAEN</name>
<feature type="compositionally biased region" description="Polar residues" evidence="5">
    <location>
        <begin position="163"/>
        <end position="174"/>
    </location>
</feature>
<feature type="compositionally biased region" description="Basic and acidic residues" evidence="5">
    <location>
        <begin position="175"/>
        <end position="202"/>
    </location>
</feature>
<dbReference type="GO" id="GO:0005886">
    <property type="term" value="C:plasma membrane"/>
    <property type="evidence" value="ECO:0007669"/>
    <property type="project" value="TreeGrafter"/>
</dbReference>
<keyword evidence="3 6" id="KW-1133">Transmembrane helix</keyword>
<feature type="compositionally biased region" description="Basic and acidic residues" evidence="5">
    <location>
        <begin position="233"/>
        <end position="249"/>
    </location>
</feature>
<dbReference type="Proteomes" id="UP001374579">
    <property type="component" value="Unassembled WGS sequence"/>
</dbReference>
<comment type="subcellular location">
    <subcellularLocation>
        <location evidence="1">Membrane</location>
        <topology evidence="1">Multi-pass membrane protein</topology>
    </subcellularLocation>
</comment>
<feature type="transmembrane region" description="Helical" evidence="6">
    <location>
        <begin position="305"/>
        <end position="324"/>
    </location>
</feature>
<dbReference type="AlphaFoldDB" id="A0AAN9GFM1"/>
<keyword evidence="4 6" id="KW-0472">Membrane</keyword>
<dbReference type="EMBL" id="JBAMIC010000007">
    <property type="protein sequence ID" value="KAK7106381.1"/>
    <property type="molecule type" value="Genomic_DNA"/>
</dbReference>
<feature type="region of interest" description="Disordered" evidence="5">
    <location>
        <begin position="228"/>
        <end position="258"/>
    </location>
</feature>
<dbReference type="Pfam" id="PF02535">
    <property type="entry name" value="Zip"/>
    <property type="match status" value="1"/>
</dbReference>
<evidence type="ECO:0000256" key="1">
    <source>
        <dbReference type="ARBA" id="ARBA00004141"/>
    </source>
</evidence>
<keyword evidence="8" id="KW-1185">Reference proteome</keyword>
<proteinExistence type="predicted"/>
<dbReference type="InterPro" id="IPR003689">
    <property type="entry name" value="ZIP"/>
</dbReference>
<keyword evidence="2 6" id="KW-0812">Transmembrane</keyword>
<accession>A0AAN9GFM1</accession>
<feature type="transmembrane region" description="Helical" evidence="6">
    <location>
        <begin position="275"/>
        <end position="293"/>
    </location>
</feature>
<reference evidence="7 8" key="1">
    <citation type="submission" date="2024-02" db="EMBL/GenBank/DDBJ databases">
        <title>Chromosome-scale genome assembly of the rough periwinkle Littorina saxatilis.</title>
        <authorList>
            <person name="De Jode A."/>
            <person name="Faria R."/>
            <person name="Formenti G."/>
            <person name="Sims Y."/>
            <person name="Smith T.P."/>
            <person name="Tracey A."/>
            <person name="Wood J.M.D."/>
            <person name="Zagrodzka Z.B."/>
            <person name="Johannesson K."/>
            <person name="Butlin R.K."/>
            <person name="Leder E.H."/>
        </authorList>
    </citation>
    <scope>NUCLEOTIDE SEQUENCE [LARGE SCALE GENOMIC DNA]</scope>
    <source>
        <strain evidence="7">Snail1</strain>
        <tissue evidence="7">Muscle</tissue>
    </source>
</reference>
<feature type="compositionally biased region" description="Low complexity" evidence="5">
    <location>
        <begin position="204"/>
        <end position="215"/>
    </location>
</feature>
<evidence type="ECO:0000256" key="3">
    <source>
        <dbReference type="ARBA" id="ARBA00022989"/>
    </source>
</evidence>
<feature type="transmembrane region" description="Helical" evidence="6">
    <location>
        <begin position="336"/>
        <end position="356"/>
    </location>
</feature>
<sequence>MDQNAAKGVAIVILFGLTVVFGWLPIWLHHRGSLSASGSARRKIVLDVLNCFAGGVFLGTCLLHLLAEGREQFEEYKKKVGYESDFPFYETLAAVGLFLIAYVEKIGFAIISFTRRTDDNELIGAKEPTVNGSPSIVYSPSRPDSVGYGAVSDTEDRAAPVSSAGSSHQNGSKTTRGESCRDVSVHVHGGTKCENKNGERQDLTSSVKVVTSTTSDPRLTASVEFQWSGHGQGEGKGHAHAHDQAEQEHHHHHHSLMASTSCNPTNISQMSVVRALLLLVALSFHTVFDGLAVGLQDTAAEVWEVLLAISIHKSLVAFCLGLELAAASPSTAKRPLLFMLLFAFISPIGIAIGMGVTSGHVDERAQMLASSVLQALATGTFLYVTFFEILGQKFAHNHDAATKTWVEVVRVTVAVLGFGCMVVAKLLDKD</sequence>
<comment type="caution">
    <text evidence="7">The sequence shown here is derived from an EMBL/GenBank/DDBJ whole genome shotgun (WGS) entry which is preliminary data.</text>
</comment>
<evidence type="ECO:0000256" key="4">
    <source>
        <dbReference type="ARBA" id="ARBA00023136"/>
    </source>
</evidence>
<feature type="region of interest" description="Disordered" evidence="5">
    <location>
        <begin position="133"/>
        <end position="215"/>
    </location>
</feature>
<evidence type="ECO:0000256" key="6">
    <source>
        <dbReference type="SAM" id="Phobius"/>
    </source>
</evidence>
<dbReference type="GO" id="GO:0005385">
    <property type="term" value="F:zinc ion transmembrane transporter activity"/>
    <property type="evidence" value="ECO:0007669"/>
    <property type="project" value="TreeGrafter"/>
</dbReference>